<reference evidence="1" key="1">
    <citation type="submission" date="2018-05" db="EMBL/GenBank/DDBJ databases">
        <authorList>
            <person name="Lanie J.A."/>
            <person name="Ng W.-L."/>
            <person name="Kazmierczak K.M."/>
            <person name="Andrzejewski T.M."/>
            <person name="Davidsen T.M."/>
            <person name="Wayne K.J."/>
            <person name="Tettelin H."/>
            <person name="Glass J.I."/>
            <person name="Rusch D."/>
            <person name="Podicherti R."/>
            <person name="Tsui H.-C.T."/>
            <person name="Winkler M.E."/>
        </authorList>
    </citation>
    <scope>NUCLEOTIDE SEQUENCE</scope>
</reference>
<feature type="non-terminal residue" evidence="1">
    <location>
        <position position="220"/>
    </location>
</feature>
<dbReference type="AlphaFoldDB" id="A0A381Y027"/>
<name>A0A381Y027_9ZZZZ</name>
<sequence length="220" mass="22336">MNKLLKTAIVSTALLTVPYIALADETVAETSNVSVTGTYEGTATHDFDDLTYTQSLDLVIVGTSPGNGSVTVKVDETATVGDLYLDTNILNFDVRLGKVDSITGIEVGTTIAGFTVSAHQASGANGATTIDASTVMGPLNLSGEDILDDDRLLSAGMDIAGIGVGGSYQNTTTGTNTILDAGLGIQGFDVDVAHASIGDASVTKTGDSKHALLGTMTSAT</sequence>
<evidence type="ECO:0000313" key="1">
    <source>
        <dbReference type="EMBL" id="SVA69833.1"/>
    </source>
</evidence>
<gene>
    <name evidence="1" type="ORF">METZ01_LOCUS122687</name>
</gene>
<evidence type="ECO:0008006" key="2">
    <source>
        <dbReference type="Google" id="ProtNLM"/>
    </source>
</evidence>
<accession>A0A381Y027</accession>
<protein>
    <recommendedName>
        <fullName evidence="2">Porin domain-containing protein</fullName>
    </recommendedName>
</protein>
<proteinExistence type="predicted"/>
<organism evidence="1">
    <name type="scientific">marine metagenome</name>
    <dbReference type="NCBI Taxonomy" id="408172"/>
    <lineage>
        <taxon>unclassified sequences</taxon>
        <taxon>metagenomes</taxon>
        <taxon>ecological metagenomes</taxon>
    </lineage>
</organism>
<dbReference type="EMBL" id="UINC01016847">
    <property type="protein sequence ID" value="SVA69833.1"/>
    <property type="molecule type" value="Genomic_DNA"/>
</dbReference>